<evidence type="ECO:0000256" key="1">
    <source>
        <dbReference type="SAM" id="MobiDB-lite"/>
    </source>
</evidence>
<keyword evidence="2" id="KW-0732">Signal</keyword>
<evidence type="ECO:0000256" key="2">
    <source>
        <dbReference type="SAM" id="SignalP"/>
    </source>
</evidence>
<dbReference type="OrthoDB" id="4148174at2759"/>
<feature type="region of interest" description="Disordered" evidence="1">
    <location>
        <begin position="161"/>
        <end position="186"/>
    </location>
</feature>
<dbReference type="Proteomes" id="UP000636479">
    <property type="component" value="Unassembled WGS sequence"/>
</dbReference>
<evidence type="ECO:0000313" key="4">
    <source>
        <dbReference type="Proteomes" id="UP000636479"/>
    </source>
</evidence>
<dbReference type="EMBL" id="JACAZF010000011">
    <property type="protein sequence ID" value="KAF7293037.1"/>
    <property type="molecule type" value="Genomic_DNA"/>
</dbReference>
<dbReference type="GeneID" id="59351055"/>
<gene>
    <name evidence="3" type="ORF">MIND_01203100</name>
</gene>
<protein>
    <submittedName>
        <fullName evidence="3">Uncharacterized protein</fullName>
    </submittedName>
</protein>
<feature type="chain" id="PRO_5034809106" evidence="2">
    <location>
        <begin position="25"/>
        <end position="314"/>
    </location>
</feature>
<feature type="compositionally biased region" description="Low complexity" evidence="1">
    <location>
        <begin position="169"/>
        <end position="185"/>
    </location>
</feature>
<dbReference type="AlphaFoldDB" id="A0A8H6S749"/>
<evidence type="ECO:0000313" key="3">
    <source>
        <dbReference type="EMBL" id="KAF7293037.1"/>
    </source>
</evidence>
<sequence>MVHLVAPCFLSFALVGLSFPLASAQDDGYFGYSLEQRGDPNSVIYETLDTRAAGGADPNTPPPDVFLNASVSVDNITIDVQNITAKINLSAQVLALLDFNAGVDVSIDRVRLEIDDVKAKVLLEARLSNVVAMIGDVLDSLDLNPVLATLGQDINKVVGSVTGSGSGSSGSTTTTTTTPASSATPNLHKRDDAFVLEQNILFSINDYSGNTHTNRILTQTGAVVDESLDNNGHVTGRTTVGTFATLFTPLAGHEGGVKTTKNGIPVTEKLFMYIPLPGVEAISAIFFDDANRVVAAEVIAEANGGGSSTISEDD</sequence>
<accession>A0A8H6S749</accession>
<dbReference type="RefSeq" id="XP_037215465.1">
    <property type="nucleotide sequence ID" value="XM_037368539.1"/>
</dbReference>
<proteinExistence type="predicted"/>
<organism evidence="3 4">
    <name type="scientific">Mycena indigotica</name>
    <dbReference type="NCBI Taxonomy" id="2126181"/>
    <lineage>
        <taxon>Eukaryota</taxon>
        <taxon>Fungi</taxon>
        <taxon>Dikarya</taxon>
        <taxon>Basidiomycota</taxon>
        <taxon>Agaricomycotina</taxon>
        <taxon>Agaricomycetes</taxon>
        <taxon>Agaricomycetidae</taxon>
        <taxon>Agaricales</taxon>
        <taxon>Marasmiineae</taxon>
        <taxon>Mycenaceae</taxon>
        <taxon>Mycena</taxon>
    </lineage>
</organism>
<comment type="caution">
    <text evidence="3">The sequence shown here is derived from an EMBL/GenBank/DDBJ whole genome shotgun (WGS) entry which is preliminary data.</text>
</comment>
<name>A0A8H6S749_9AGAR</name>
<feature type="signal peptide" evidence="2">
    <location>
        <begin position="1"/>
        <end position="24"/>
    </location>
</feature>
<reference evidence="3" key="1">
    <citation type="submission" date="2020-05" db="EMBL/GenBank/DDBJ databases">
        <title>Mycena genomes resolve the evolution of fungal bioluminescence.</title>
        <authorList>
            <person name="Tsai I.J."/>
        </authorList>
    </citation>
    <scope>NUCLEOTIDE SEQUENCE</scope>
    <source>
        <strain evidence="3">171206Taipei</strain>
    </source>
</reference>
<keyword evidence="4" id="KW-1185">Reference proteome</keyword>